<dbReference type="GeneID" id="31000130"/>
<sequence length="296" mass="33264">MSRNFFPDSDDSGSDFDENTTDLPFPKPLSRTSFLAPDFDPATFLSSLTNRHQTLEDLRLELRELSQGLNKELLDVVNENYQDFLSLGGALHGGEEKVEEIRVGLLGFQRDVTDIHAKVEARKTEMQSLLQEKKSYREKANIGRSLLDIAERIEELEQRLMIVNIKKANGVTSPLEDVGSDAGEFDSDDTDSDGDLEDDDDESAIIPVKKLENHVQKYVYVISESERIGNNHPFVVGQQPRLQKIRSTLLLDLDTALKQSRKAGTKDEARTVKILRLYDLLKAESSAVSALKQLSI</sequence>
<dbReference type="Pfam" id="PF06148">
    <property type="entry name" value="COG2_N"/>
    <property type="match status" value="1"/>
</dbReference>
<feature type="compositionally biased region" description="Acidic residues" evidence="10">
    <location>
        <begin position="8"/>
        <end position="20"/>
    </location>
</feature>
<evidence type="ECO:0000256" key="10">
    <source>
        <dbReference type="SAM" id="MobiDB-lite"/>
    </source>
</evidence>
<keyword evidence="5" id="KW-0653">Protein transport</keyword>
<evidence type="ECO:0000256" key="9">
    <source>
        <dbReference type="SAM" id="Coils"/>
    </source>
</evidence>
<evidence type="ECO:0000259" key="11">
    <source>
        <dbReference type="Pfam" id="PF06148"/>
    </source>
</evidence>
<keyword evidence="9" id="KW-0175">Coiled coil</keyword>
<evidence type="ECO:0000313" key="12">
    <source>
        <dbReference type="EMBL" id="OKL64052.1"/>
    </source>
</evidence>
<dbReference type="STRING" id="1441469.A0A225AR21"/>
<dbReference type="GO" id="GO:0017119">
    <property type="term" value="C:Golgi transport complex"/>
    <property type="evidence" value="ECO:0007669"/>
    <property type="project" value="TreeGrafter"/>
</dbReference>
<dbReference type="InterPro" id="IPR009316">
    <property type="entry name" value="COG2"/>
</dbReference>
<proteinExistence type="inferred from homology"/>
<protein>
    <recommendedName>
        <fullName evidence="3">Conserved oligomeric Golgi complex subunit 2</fullName>
    </recommendedName>
    <alternativeName>
        <fullName evidence="8">Component of oligomeric Golgi complex 2</fullName>
    </alternativeName>
</protein>
<evidence type="ECO:0000256" key="6">
    <source>
        <dbReference type="ARBA" id="ARBA00023034"/>
    </source>
</evidence>
<dbReference type="PANTHER" id="PTHR12961:SF0">
    <property type="entry name" value="CONSERVED OLIGOMERIC GOLGI COMPLEX SUBUNIT 2"/>
    <property type="match status" value="1"/>
</dbReference>
<dbReference type="EMBL" id="LFMY01000001">
    <property type="protein sequence ID" value="OKL64052.1"/>
    <property type="molecule type" value="Genomic_DNA"/>
</dbReference>
<evidence type="ECO:0000256" key="5">
    <source>
        <dbReference type="ARBA" id="ARBA00022927"/>
    </source>
</evidence>
<comment type="caution">
    <text evidence="12">The sequence shown here is derived from an EMBL/GenBank/DDBJ whole genome shotgun (WGS) entry which is preliminary data.</text>
</comment>
<keyword evidence="4" id="KW-0813">Transport</keyword>
<dbReference type="InterPro" id="IPR024602">
    <property type="entry name" value="COG_su2_N"/>
</dbReference>
<feature type="coiled-coil region" evidence="9">
    <location>
        <begin position="119"/>
        <end position="166"/>
    </location>
</feature>
<dbReference type="GO" id="GO:0015031">
    <property type="term" value="P:protein transport"/>
    <property type="evidence" value="ECO:0007669"/>
    <property type="project" value="UniProtKB-KW"/>
</dbReference>
<feature type="coiled-coil region" evidence="9">
    <location>
        <begin position="45"/>
        <end position="75"/>
    </location>
</feature>
<comment type="similarity">
    <text evidence="2">Belongs to the COG2 family.</text>
</comment>
<evidence type="ECO:0000256" key="1">
    <source>
        <dbReference type="ARBA" id="ARBA00004395"/>
    </source>
</evidence>
<gene>
    <name evidence="12" type="ORF">UA08_00375</name>
</gene>
<keyword evidence="6" id="KW-0333">Golgi apparatus</keyword>
<feature type="region of interest" description="Disordered" evidence="10">
    <location>
        <begin position="173"/>
        <end position="203"/>
    </location>
</feature>
<keyword evidence="13" id="KW-1185">Reference proteome</keyword>
<comment type="subcellular location">
    <subcellularLocation>
        <location evidence="1">Golgi apparatus membrane</location>
        <topology evidence="1">Peripheral membrane protein</topology>
    </subcellularLocation>
</comment>
<keyword evidence="7" id="KW-0472">Membrane</keyword>
<dbReference type="PANTHER" id="PTHR12961">
    <property type="entry name" value="CONSERVED OLIGOMERIC GOLGI COMPLEX COMPONENT 2"/>
    <property type="match status" value="1"/>
</dbReference>
<evidence type="ECO:0000256" key="7">
    <source>
        <dbReference type="ARBA" id="ARBA00023136"/>
    </source>
</evidence>
<accession>A0A225AR21</accession>
<dbReference type="GO" id="GO:0007030">
    <property type="term" value="P:Golgi organization"/>
    <property type="evidence" value="ECO:0007669"/>
    <property type="project" value="InterPro"/>
</dbReference>
<dbReference type="GO" id="GO:0000139">
    <property type="term" value="C:Golgi membrane"/>
    <property type="evidence" value="ECO:0007669"/>
    <property type="project" value="UniProtKB-SubCell"/>
</dbReference>
<evidence type="ECO:0000313" key="13">
    <source>
        <dbReference type="Proteomes" id="UP000214365"/>
    </source>
</evidence>
<feature type="region of interest" description="Disordered" evidence="10">
    <location>
        <begin position="1"/>
        <end position="28"/>
    </location>
</feature>
<feature type="compositionally biased region" description="Acidic residues" evidence="10">
    <location>
        <begin position="183"/>
        <end position="203"/>
    </location>
</feature>
<dbReference type="GO" id="GO:0006891">
    <property type="term" value="P:intra-Golgi vesicle-mediated transport"/>
    <property type="evidence" value="ECO:0007669"/>
    <property type="project" value="TreeGrafter"/>
</dbReference>
<dbReference type="RefSeq" id="XP_020124173.1">
    <property type="nucleotide sequence ID" value="XM_020260174.1"/>
</dbReference>
<reference evidence="12 13" key="1">
    <citation type="submission" date="2015-06" db="EMBL/GenBank/DDBJ databases">
        <title>Talaromyces atroroseus IBT 11181 draft genome.</title>
        <authorList>
            <person name="Rasmussen K.B."/>
            <person name="Rasmussen S."/>
            <person name="Petersen B."/>
            <person name="Sicheritz-Ponten T."/>
            <person name="Mortensen U.H."/>
            <person name="Thrane U."/>
        </authorList>
    </citation>
    <scope>NUCLEOTIDE SEQUENCE [LARGE SCALE GENOMIC DNA]</scope>
    <source>
        <strain evidence="12 13">IBT 11181</strain>
    </source>
</reference>
<organism evidence="12 13">
    <name type="scientific">Talaromyces atroroseus</name>
    <dbReference type="NCBI Taxonomy" id="1441469"/>
    <lineage>
        <taxon>Eukaryota</taxon>
        <taxon>Fungi</taxon>
        <taxon>Dikarya</taxon>
        <taxon>Ascomycota</taxon>
        <taxon>Pezizomycotina</taxon>
        <taxon>Eurotiomycetes</taxon>
        <taxon>Eurotiomycetidae</taxon>
        <taxon>Eurotiales</taxon>
        <taxon>Trichocomaceae</taxon>
        <taxon>Talaromyces</taxon>
        <taxon>Talaromyces sect. Trachyspermi</taxon>
    </lineage>
</organism>
<dbReference type="OrthoDB" id="332281at2759"/>
<evidence type="ECO:0000256" key="8">
    <source>
        <dbReference type="ARBA" id="ARBA00031344"/>
    </source>
</evidence>
<evidence type="ECO:0000256" key="2">
    <source>
        <dbReference type="ARBA" id="ARBA00007603"/>
    </source>
</evidence>
<feature type="domain" description="Conserved oligomeric Golgi complex subunit 2 N-terminal" evidence="11">
    <location>
        <begin position="29"/>
        <end position="102"/>
    </location>
</feature>
<evidence type="ECO:0000256" key="3">
    <source>
        <dbReference type="ARBA" id="ARBA00020977"/>
    </source>
</evidence>
<dbReference type="AlphaFoldDB" id="A0A225AR21"/>
<name>A0A225AR21_TALAT</name>
<evidence type="ECO:0000256" key="4">
    <source>
        <dbReference type="ARBA" id="ARBA00022448"/>
    </source>
</evidence>
<dbReference type="Proteomes" id="UP000214365">
    <property type="component" value="Unassembled WGS sequence"/>
</dbReference>